<evidence type="ECO:0000313" key="6">
    <source>
        <dbReference type="EMBL" id="EDP45702.1"/>
    </source>
</evidence>
<feature type="region of interest" description="Disordered" evidence="4">
    <location>
        <begin position="352"/>
        <end position="390"/>
    </location>
</feature>
<dbReference type="RefSeq" id="WP_006034690.1">
    <property type="nucleotide sequence ID" value="NZ_AAQJ02000001.1"/>
</dbReference>
<reference evidence="6" key="2">
    <citation type="submission" date="2007-10" db="EMBL/GenBank/DDBJ databases">
        <authorList>
            <person name="Myers G.S."/>
        </authorList>
    </citation>
    <scope>NUCLEOTIDE SEQUENCE [LARGE SCALE GENOMIC DNA]</scope>
</reference>
<gene>
    <name evidence="6" type="ORF">RICGR_0918</name>
</gene>
<sequence length="390" mass="44161">MPWNEPGDPSKNKDPWTGRSKQTPPDLEAFLRDLLKKISTFFKLKVFNTKSTRSRSWIPTQVNRKSIRMALFFCLLTWFALGFFKVNPGESAVITTFGAYHSTEGFGYHWVLKPFQRYTLINFENINKLSTTMTLLTKDGNEIAVDILADYAIVNPHNYLFRNAHPLLTLQATLHNAVNRLLSQYTLNQLLNTPPVSIADNVRQQLNTRLNQQTGLAIKTIELGSIQIPKSLEALFSDTRHAQQDKEQLEKQAHIYALQLEPRAKAAAEKLITDANIYREETVLKAKTDIIRFLALLPAYEASPLLTRQRLYLSSLQTMMAQSTQFVVTNPSPTHFSLTVEKSNAIHANKTNRINGSAVHPQPKKKDTPSLIHQPDNTIPSIYANSGGYE</sequence>
<dbReference type="InterPro" id="IPR036013">
    <property type="entry name" value="Band_7/SPFH_dom_sf"/>
</dbReference>
<dbReference type="Proteomes" id="UP000054075">
    <property type="component" value="Unassembled WGS sequence"/>
</dbReference>
<dbReference type="SMART" id="SM00244">
    <property type="entry name" value="PHB"/>
    <property type="match status" value="1"/>
</dbReference>
<dbReference type="SUPFAM" id="SSF117892">
    <property type="entry name" value="Band 7/SPFH domain"/>
    <property type="match status" value="1"/>
</dbReference>
<feature type="compositionally biased region" description="Polar residues" evidence="4">
    <location>
        <begin position="375"/>
        <end position="384"/>
    </location>
</feature>
<dbReference type="NCBIfam" id="TIGR01933">
    <property type="entry name" value="hflK"/>
    <property type="match status" value="1"/>
</dbReference>
<dbReference type="PANTHER" id="PTHR42911">
    <property type="entry name" value="MODULATOR OF FTSH PROTEASE HFLC"/>
    <property type="match status" value="1"/>
</dbReference>
<comment type="caution">
    <text evidence="6">The sequence shown here is derived from an EMBL/GenBank/DDBJ whole genome shotgun (WGS) entry which is preliminary data.</text>
</comment>
<dbReference type="PANTHER" id="PTHR42911:SF1">
    <property type="entry name" value="MODULATOR OF FTSH PROTEASE HFLC"/>
    <property type="match status" value="1"/>
</dbReference>
<evidence type="ECO:0000259" key="5">
    <source>
        <dbReference type="SMART" id="SM00244"/>
    </source>
</evidence>
<keyword evidence="7" id="KW-1185">Reference proteome</keyword>
<dbReference type="OrthoDB" id="9779595at2"/>
<proteinExistence type="inferred from homology"/>
<evidence type="ECO:0000256" key="4">
    <source>
        <dbReference type="SAM" id="MobiDB-lite"/>
    </source>
</evidence>
<dbReference type="Pfam" id="PF01145">
    <property type="entry name" value="Band_7"/>
    <property type="match status" value="1"/>
</dbReference>
<evidence type="ECO:0000256" key="2">
    <source>
        <dbReference type="ARBA" id="ARBA00006971"/>
    </source>
</evidence>
<comment type="subcellular location">
    <subcellularLocation>
        <location evidence="1">Membrane</location>
        <topology evidence="1">Single-pass membrane protein</topology>
    </subcellularLocation>
</comment>
<feature type="domain" description="Band 7" evidence="5">
    <location>
        <begin position="81"/>
        <end position="240"/>
    </location>
</feature>
<dbReference type="InterPro" id="IPR020980">
    <property type="entry name" value="Membrane_HflK_N"/>
</dbReference>
<comment type="subunit">
    <text evidence="3">HflC and HflK may interact to form a multimeric complex.</text>
</comment>
<protein>
    <recommendedName>
        <fullName evidence="3">Protein HflK</fullName>
    </recommendedName>
</protein>
<accession>A8PN69</accession>
<name>A8PN69_9COXI</name>
<dbReference type="Gene3D" id="3.30.479.30">
    <property type="entry name" value="Band 7 domain"/>
    <property type="match status" value="1"/>
</dbReference>
<dbReference type="Pfam" id="PF12221">
    <property type="entry name" value="HflK_N"/>
    <property type="match status" value="1"/>
</dbReference>
<organism evidence="6 7">
    <name type="scientific">Rickettsiella grylli</name>
    <dbReference type="NCBI Taxonomy" id="59196"/>
    <lineage>
        <taxon>Bacteria</taxon>
        <taxon>Pseudomonadati</taxon>
        <taxon>Pseudomonadota</taxon>
        <taxon>Gammaproteobacteria</taxon>
        <taxon>Legionellales</taxon>
        <taxon>Coxiellaceae</taxon>
        <taxon>Rickettsiella</taxon>
    </lineage>
</organism>
<dbReference type="InterPro" id="IPR010201">
    <property type="entry name" value="HflK"/>
</dbReference>
<dbReference type="InterPro" id="IPR001107">
    <property type="entry name" value="Band_7"/>
</dbReference>
<feature type="region of interest" description="Disordered" evidence="4">
    <location>
        <begin position="1"/>
        <end position="23"/>
    </location>
</feature>
<dbReference type="AlphaFoldDB" id="A8PN69"/>
<dbReference type="EMBL" id="AAQJ02000001">
    <property type="protein sequence ID" value="EDP45702.1"/>
    <property type="molecule type" value="Genomic_DNA"/>
</dbReference>
<keyword evidence="6" id="KW-0645">Protease</keyword>
<dbReference type="GO" id="GO:0008233">
    <property type="term" value="F:peptidase activity"/>
    <property type="evidence" value="ECO:0007669"/>
    <property type="project" value="UniProtKB-KW"/>
</dbReference>
<dbReference type="GO" id="GO:0006508">
    <property type="term" value="P:proteolysis"/>
    <property type="evidence" value="ECO:0007669"/>
    <property type="project" value="UniProtKB-KW"/>
</dbReference>
<evidence type="ECO:0000256" key="1">
    <source>
        <dbReference type="ARBA" id="ARBA00004167"/>
    </source>
</evidence>
<comment type="function">
    <text evidence="3">HflC and HflK could encode or regulate a protease.</text>
</comment>
<comment type="similarity">
    <text evidence="2 3">Belongs to the band 7/mec-2 family. HflK subfamily.</text>
</comment>
<reference evidence="6" key="1">
    <citation type="submission" date="2006-04" db="EMBL/GenBank/DDBJ databases">
        <authorList>
            <person name="Seshadri R."/>
            <person name="Federici B.A."/>
        </authorList>
    </citation>
    <scope>NUCLEOTIDE SEQUENCE [LARGE SCALE GENOMIC DNA]</scope>
</reference>
<dbReference type="eggNOG" id="COG0330">
    <property type="taxonomic scope" value="Bacteria"/>
</dbReference>
<dbReference type="STRING" id="59196.RICGR_0918"/>
<keyword evidence="6" id="KW-0378">Hydrolase</keyword>
<evidence type="ECO:0000313" key="7">
    <source>
        <dbReference type="Proteomes" id="UP000054075"/>
    </source>
</evidence>
<dbReference type="CDD" id="cd03404">
    <property type="entry name" value="SPFH_HflK"/>
    <property type="match status" value="1"/>
</dbReference>
<dbReference type="GO" id="GO:0016020">
    <property type="term" value="C:membrane"/>
    <property type="evidence" value="ECO:0007669"/>
    <property type="project" value="UniProtKB-SubCell"/>
</dbReference>
<evidence type="ECO:0000256" key="3">
    <source>
        <dbReference type="RuleBase" id="RU364113"/>
    </source>
</evidence>